<dbReference type="Proteomes" id="UP001200430">
    <property type="component" value="Unassembled WGS sequence"/>
</dbReference>
<dbReference type="InterPro" id="IPR053931">
    <property type="entry name" value="RapZ_C"/>
</dbReference>
<gene>
    <name evidence="7" type="primary">rapZ</name>
    <name evidence="7" type="ORF">L2W38_04880</name>
</gene>
<dbReference type="Pfam" id="PF03668">
    <property type="entry name" value="RapZ-like_N"/>
    <property type="match status" value="1"/>
</dbReference>
<keyword evidence="2 4" id="KW-0067">ATP-binding</keyword>
<evidence type="ECO:0000256" key="3">
    <source>
        <dbReference type="ARBA" id="ARBA00023134"/>
    </source>
</evidence>
<evidence type="ECO:0000256" key="4">
    <source>
        <dbReference type="HAMAP-Rule" id="MF_00636"/>
    </source>
</evidence>
<comment type="caution">
    <text evidence="7">The sequence shown here is derived from an EMBL/GenBank/DDBJ whole genome shotgun (WGS) entry which is preliminary data.</text>
</comment>
<feature type="binding site" evidence="4">
    <location>
        <begin position="14"/>
        <end position="21"/>
    </location>
    <ligand>
        <name>ATP</name>
        <dbReference type="ChEBI" id="CHEBI:30616"/>
    </ligand>
</feature>
<evidence type="ECO:0000259" key="6">
    <source>
        <dbReference type="Pfam" id="PF22740"/>
    </source>
</evidence>
<dbReference type="PANTHER" id="PTHR30448:SF0">
    <property type="entry name" value="RNASE ADAPTER PROTEIN RAPZ"/>
    <property type="match status" value="1"/>
</dbReference>
<accession>A0ABS9EQP0</accession>
<sequence>MGIYNVKKLVVVTGLSGSGKSSTLNILEDQGLFAVDNIPAALLPQLLELLGTHDSAVVNGVAVVVDVRGKDLDRFVTISREIRARVEDFSVVFLDATDEVLVQRFNTTRRSHPLGDGVTILEGIKRERDLLASIRQEADIIVDTSNLDIRSFRPALLKALGSPDPQLTVLFSSFGFKHGIPNDSDYVMDVRFLPNPYYVPSLRDLTGTDEPVKQYIKEQFPDWEVFLDKTVDFFEFLLPQYGRVGKSSMHIAIGCTGGRHRSVAMVEWLELIFEEQGYRVTSSHRDIDKH</sequence>
<evidence type="ECO:0000313" key="7">
    <source>
        <dbReference type="EMBL" id="MCF4142143.1"/>
    </source>
</evidence>
<dbReference type="HAMAP" id="MF_00636">
    <property type="entry name" value="RapZ_like"/>
    <property type="match status" value="1"/>
</dbReference>
<feature type="domain" description="RapZ C-terminal" evidence="6">
    <location>
        <begin position="168"/>
        <end position="288"/>
    </location>
</feature>
<dbReference type="NCBIfam" id="NF003828">
    <property type="entry name" value="PRK05416.1"/>
    <property type="match status" value="1"/>
</dbReference>
<dbReference type="InterPro" id="IPR027417">
    <property type="entry name" value="P-loop_NTPase"/>
</dbReference>
<dbReference type="EMBL" id="JAKGUD010000003">
    <property type="protein sequence ID" value="MCF4142143.1"/>
    <property type="molecule type" value="Genomic_DNA"/>
</dbReference>
<feature type="binding site" evidence="4">
    <location>
        <begin position="66"/>
        <end position="69"/>
    </location>
    <ligand>
        <name>GTP</name>
        <dbReference type="ChEBI" id="CHEBI:37565"/>
    </ligand>
</feature>
<proteinExistence type="inferred from homology"/>
<evidence type="ECO:0000256" key="2">
    <source>
        <dbReference type="ARBA" id="ARBA00022840"/>
    </source>
</evidence>
<keyword evidence="3 4" id="KW-0342">GTP-binding</keyword>
<dbReference type="InterPro" id="IPR005337">
    <property type="entry name" value="RapZ-like"/>
</dbReference>
<dbReference type="Gene3D" id="3.40.50.300">
    <property type="entry name" value="P-loop containing nucleotide triphosphate hydrolases"/>
    <property type="match status" value="1"/>
</dbReference>
<dbReference type="PIRSF" id="PIRSF005052">
    <property type="entry name" value="P-loopkin"/>
    <property type="match status" value="1"/>
</dbReference>
<protein>
    <submittedName>
        <fullName evidence="7">RNase adapter RapZ</fullName>
    </submittedName>
</protein>
<keyword evidence="8" id="KW-1185">Reference proteome</keyword>
<evidence type="ECO:0000256" key="1">
    <source>
        <dbReference type="ARBA" id="ARBA00022741"/>
    </source>
</evidence>
<evidence type="ECO:0000259" key="5">
    <source>
        <dbReference type="Pfam" id="PF03668"/>
    </source>
</evidence>
<feature type="domain" description="RapZ-like N-terminal" evidence="5">
    <location>
        <begin position="8"/>
        <end position="161"/>
    </location>
</feature>
<reference evidence="7 8" key="1">
    <citation type="submission" date="2022-01" db="EMBL/GenBank/DDBJ databases">
        <title>Dethiosulfovibrio faecalis sp. nov., a novel proteolytic, non-sulfur-reducing bacterium isolated from a marine aquaculture solid waste bioreactor.</title>
        <authorList>
            <person name="Grabowski S."/>
            <person name="Apolinario E."/>
            <person name="Schneider N."/>
            <person name="Marshall C.W."/>
            <person name="Sowers K.R."/>
        </authorList>
    </citation>
    <scope>NUCLEOTIDE SEQUENCE [LARGE SCALE GENOMIC DNA]</scope>
    <source>
        <strain evidence="7 8">DSM 12537</strain>
    </source>
</reference>
<dbReference type="SUPFAM" id="SSF52540">
    <property type="entry name" value="P-loop containing nucleoside triphosphate hydrolases"/>
    <property type="match status" value="1"/>
</dbReference>
<dbReference type="InterPro" id="IPR053930">
    <property type="entry name" value="RapZ-like_N"/>
</dbReference>
<dbReference type="PANTHER" id="PTHR30448">
    <property type="entry name" value="RNASE ADAPTER PROTEIN RAPZ"/>
    <property type="match status" value="1"/>
</dbReference>
<dbReference type="Pfam" id="PF22740">
    <property type="entry name" value="PapZ_C"/>
    <property type="match status" value="1"/>
</dbReference>
<name>A0ABS9EQP0_9BACT</name>
<dbReference type="RefSeq" id="WP_236098891.1">
    <property type="nucleotide sequence ID" value="NZ_JAKGUD010000003.1"/>
</dbReference>
<keyword evidence="1 4" id="KW-0547">Nucleotide-binding</keyword>
<evidence type="ECO:0000313" key="8">
    <source>
        <dbReference type="Proteomes" id="UP001200430"/>
    </source>
</evidence>
<organism evidence="7 8">
    <name type="scientific">Dethiosulfovibrio marinus</name>
    <dbReference type="NCBI Taxonomy" id="133532"/>
    <lineage>
        <taxon>Bacteria</taxon>
        <taxon>Thermotogati</taxon>
        <taxon>Synergistota</taxon>
        <taxon>Synergistia</taxon>
        <taxon>Synergistales</taxon>
        <taxon>Dethiosulfovibrionaceae</taxon>
        <taxon>Dethiosulfovibrio</taxon>
    </lineage>
</organism>